<feature type="chain" id="PRO_5042960020" evidence="1">
    <location>
        <begin position="25"/>
        <end position="49"/>
    </location>
</feature>
<feature type="signal peptide" evidence="1">
    <location>
        <begin position="1"/>
        <end position="24"/>
    </location>
</feature>
<evidence type="ECO:0000313" key="3">
    <source>
        <dbReference type="Proteomes" id="UP001420932"/>
    </source>
</evidence>
<name>A0AAP0LK92_9MAGN</name>
<reference evidence="2 3" key="1">
    <citation type="submission" date="2024-01" db="EMBL/GenBank/DDBJ databases">
        <title>Genome assemblies of Stephania.</title>
        <authorList>
            <person name="Yang L."/>
        </authorList>
    </citation>
    <scope>NUCLEOTIDE SEQUENCE [LARGE SCALE GENOMIC DNA]</scope>
    <source>
        <strain evidence="2">YNDBR</strain>
        <tissue evidence="2">Leaf</tissue>
    </source>
</reference>
<dbReference type="EMBL" id="JBBNAF010000001">
    <property type="protein sequence ID" value="KAK9169669.1"/>
    <property type="molecule type" value="Genomic_DNA"/>
</dbReference>
<keyword evidence="1" id="KW-0732">Signal</keyword>
<evidence type="ECO:0000256" key="1">
    <source>
        <dbReference type="SAM" id="SignalP"/>
    </source>
</evidence>
<gene>
    <name evidence="2" type="ORF">Syun_001809</name>
</gene>
<keyword evidence="3" id="KW-1185">Reference proteome</keyword>
<sequence length="49" mass="5728">MWNYYFGPHISILLLFDFLQQAVGLDLPTKQSDVPKGNFIVNHFEVARF</sequence>
<accession>A0AAP0LK92</accession>
<comment type="caution">
    <text evidence="2">The sequence shown here is derived from an EMBL/GenBank/DDBJ whole genome shotgun (WGS) entry which is preliminary data.</text>
</comment>
<protein>
    <submittedName>
        <fullName evidence="2">Uncharacterized protein</fullName>
    </submittedName>
</protein>
<dbReference type="AlphaFoldDB" id="A0AAP0LK92"/>
<evidence type="ECO:0000313" key="2">
    <source>
        <dbReference type="EMBL" id="KAK9169669.1"/>
    </source>
</evidence>
<proteinExistence type="predicted"/>
<organism evidence="2 3">
    <name type="scientific">Stephania yunnanensis</name>
    <dbReference type="NCBI Taxonomy" id="152371"/>
    <lineage>
        <taxon>Eukaryota</taxon>
        <taxon>Viridiplantae</taxon>
        <taxon>Streptophyta</taxon>
        <taxon>Embryophyta</taxon>
        <taxon>Tracheophyta</taxon>
        <taxon>Spermatophyta</taxon>
        <taxon>Magnoliopsida</taxon>
        <taxon>Ranunculales</taxon>
        <taxon>Menispermaceae</taxon>
        <taxon>Menispermoideae</taxon>
        <taxon>Cissampelideae</taxon>
        <taxon>Stephania</taxon>
    </lineage>
</organism>
<dbReference type="Proteomes" id="UP001420932">
    <property type="component" value="Unassembled WGS sequence"/>
</dbReference>